<accession>A0A8H6Z970</accession>
<dbReference type="Proteomes" id="UP000623467">
    <property type="component" value="Unassembled WGS sequence"/>
</dbReference>
<feature type="compositionally biased region" description="Basic residues" evidence="1">
    <location>
        <begin position="774"/>
        <end position="784"/>
    </location>
</feature>
<feature type="region of interest" description="Disordered" evidence="1">
    <location>
        <begin position="748"/>
        <end position="792"/>
    </location>
</feature>
<evidence type="ECO:0000313" key="4">
    <source>
        <dbReference type="Proteomes" id="UP000623467"/>
    </source>
</evidence>
<dbReference type="AlphaFoldDB" id="A0A8H6Z970"/>
<evidence type="ECO:0000313" key="3">
    <source>
        <dbReference type="EMBL" id="KAF7372949.1"/>
    </source>
</evidence>
<dbReference type="EMBL" id="JACAZH010000003">
    <property type="protein sequence ID" value="KAF7372949.1"/>
    <property type="molecule type" value="Genomic_DNA"/>
</dbReference>
<proteinExistence type="predicted"/>
<gene>
    <name evidence="3" type="ORF">MSAN_00502000</name>
</gene>
<keyword evidence="4" id="KW-1185">Reference proteome</keyword>
<comment type="caution">
    <text evidence="3">The sequence shown here is derived from an EMBL/GenBank/DDBJ whole genome shotgun (WGS) entry which is preliminary data.</text>
</comment>
<feature type="domain" description="DUF6589" evidence="2">
    <location>
        <begin position="464"/>
        <end position="947"/>
    </location>
</feature>
<dbReference type="InterPro" id="IPR046496">
    <property type="entry name" value="DUF6589"/>
</dbReference>
<protein>
    <recommendedName>
        <fullName evidence="2">DUF6589 domain-containing protein</fullName>
    </recommendedName>
</protein>
<feature type="compositionally biased region" description="Acidic residues" evidence="1">
    <location>
        <begin position="291"/>
        <end position="302"/>
    </location>
</feature>
<evidence type="ECO:0000256" key="1">
    <source>
        <dbReference type="SAM" id="MobiDB-lite"/>
    </source>
</evidence>
<evidence type="ECO:0000259" key="2">
    <source>
        <dbReference type="Pfam" id="PF20231"/>
    </source>
</evidence>
<name>A0A8H6Z970_9AGAR</name>
<sequence>MLPFYPYPQRQMIDAETQTESELDVGTQLALNFGANLFDGIIPETALGGRQRKQFKWPDGLNIRPEDRLLVVIRAIKTAGFTTLGAFLAQAFCNNTIYNRHPTVYQTISSFLQAKERSAAHHPVAIGDLIFRHRKSQEFVSGIAIEPHFLLPQYSLPPSIRTCPIAPISSPNTTYNALVNWSLHRMIERFEKETKELLEPQHGFLHRRKDPALTWEGLLVWSLSQSQETIALHAPAIFTLFTTIAVNQNTRKILGAKVAEMAEGLDDHDITLDDALPFAEQYQEPAISDPPDPDESDGEDDSVTFSDDTTEAPAFMAQIARRDPWQAITVFILVLLSFRNRFALILPILIGLFAFTCNANRELISVLCRLGLSVSYKMVLAQLHVLGADSAAQLRLLGAFDEATGPAFLILFDNVNKMKRAWRAALGHKDEVKSGTASTIIGLVGVQPGAFLSEPLNRAIAEKKRAGLSVKQLKDDIDWDHIRGVGIGLVLRVWLKHIPALAPHHAAVEELFKSKHKKHILQLRKSDIRSTRLTNIDESTTVGAAAVLFNVIIGQLAVIPTTLYRWLVMICGDQLSIDLIRKLKDYTKKFNTPFTRHEWALPIIQLWHLKWNWQKAIFRLHWHPKLGKDIFGLHHDCELLERGKFNHEKCDFYPAHHILEDRFETVVLDALRLVCEQETDVFYGAQVKLTDLVSHYFDNNGPLYQCSFERLETFATTVYRRYMCTSAAEDAKGHSSTRNTDIYGAAWSAPDASSEDEEPADPMPSLTAIGTKPPPRKKKKKSRAKAGAQPERNFSGGDQVIVNLVHFMRVTFWYLELCAGIAEGDIGRVFEVIKLLRFSFWGAGSTNYGNELLELACNFLYEWSDPLRLTVLENYLVNPTGQIGHWLELDLLQEHFNFWIKALFNSKSHDFDGKHLSEAVGLNITGISKLRERFPGLFGLKRNGQKHRKNTVLDDINRLGAHFRQNHILEWESGRNQPYVVGDEFAEGIHVLSSGTLKAFLARTTSGGDVQLESLDTDDSDEDLEQPPCPATVIDGVMDVDEFISGVPTA</sequence>
<dbReference type="OrthoDB" id="3240429at2759"/>
<organism evidence="3 4">
    <name type="scientific">Mycena sanguinolenta</name>
    <dbReference type="NCBI Taxonomy" id="230812"/>
    <lineage>
        <taxon>Eukaryota</taxon>
        <taxon>Fungi</taxon>
        <taxon>Dikarya</taxon>
        <taxon>Basidiomycota</taxon>
        <taxon>Agaricomycotina</taxon>
        <taxon>Agaricomycetes</taxon>
        <taxon>Agaricomycetidae</taxon>
        <taxon>Agaricales</taxon>
        <taxon>Marasmiineae</taxon>
        <taxon>Mycenaceae</taxon>
        <taxon>Mycena</taxon>
    </lineage>
</organism>
<reference evidence="3" key="1">
    <citation type="submission" date="2020-05" db="EMBL/GenBank/DDBJ databases">
        <title>Mycena genomes resolve the evolution of fungal bioluminescence.</title>
        <authorList>
            <person name="Tsai I.J."/>
        </authorList>
    </citation>
    <scope>NUCLEOTIDE SEQUENCE</scope>
    <source>
        <strain evidence="3">160909Yilan</strain>
    </source>
</reference>
<feature type="region of interest" description="Disordered" evidence="1">
    <location>
        <begin position="284"/>
        <end position="305"/>
    </location>
</feature>
<dbReference type="Pfam" id="PF20231">
    <property type="entry name" value="DUF6589"/>
    <property type="match status" value="1"/>
</dbReference>